<evidence type="ECO:0000259" key="1">
    <source>
        <dbReference type="Pfam" id="PF03886"/>
    </source>
</evidence>
<dbReference type="Gene3D" id="3.40.50.10610">
    <property type="entry name" value="ABC-type transport auxiliary lipoprotein component"/>
    <property type="match status" value="1"/>
</dbReference>
<evidence type="ECO:0000313" key="2">
    <source>
        <dbReference type="EMBL" id="PPL18076.1"/>
    </source>
</evidence>
<dbReference type="Pfam" id="PF03886">
    <property type="entry name" value="ABC_trans_aux"/>
    <property type="match status" value="1"/>
</dbReference>
<dbReference type="PROSITE" id="PS51257">
    <property type="entry name" value="PROKAR_LIPOPROTEIN"/>
    <property type="match status" value="1"/>
</dbReference>
<dbReference type="InterPro" id="IPR005586">
    <property type="entry name" value="ABC_trans_aux"/>
</dbReference>
<dbReference type="Proteomes" id="UP000242231">
    <property type="component" value="Unassembled WGS sequence"/>
</dbReference>
<gene>
    <name evidence="2" type="ORF">UN63_02640</name>
</gene>
<dbReference type="RefSeq" id="WP_104485226.1">
    <property type="nucleotide sequence ID" value="NZ_BMYB01000004.1"/>
</dbReference>
<reference evidence="3" key="1">
    <citation type="submission" date="2016-11" db="EMBL/GenBank/DDBJ databases">
        <authorList>
            <person name="Sisinthy S."/>
            <person name="Ara S."/>
            <person name="Gundlapally S.R."/>
        </authorList>
    </citation>
    <scope>NUCLEOTIDE SEQUENCE [LARGE SCALE GENOMIC DNA]</scope>
    <source>
        <strain evidence="3">V1-41</strain>
    </source>
</reference>
<accession>A0A2P5TQN6</accession>
<proteinExistence type="predicted"/>
<dbReference type="OrthoDB" id="5600407at2"/>
<organism evidence="2 3">
    <name type="scientific">Oceanisphaera arctica</name>
    <dbReference type="NCBI Taxonomy" id="641510"/>
    <lineage>
        <taxon>Bacteria</taxon>
        <taxon>Pseudomonadati</taxon>
        <taxon>Pseudomonadota</taxon>
        <taxon>Gammaproteobacteria</taxon>
        <taxon>Aeromonadales</taxon>
        <taxon>Aeromonadaceae</taxon>
        <taxon>Oceanisphaera</taxon>
    </lineage>
</organism>
<keyword evidence="3" id="KW-1185">Reference proteome</keyword>
<comment type="caution">
    <text evidence="2">The sequence shown here is derived from an EMBL/GenBank/DDBJ whole genome shotgun (WGS) entry which is preliminary data.</text>
</comment>
<sequence>MITTPRTRPALLPGLVLSLLLGPLLLGLSGCAGSDPAPSSYLLPSTAPTKQYPHTLAISVAPVGIAGHLDSEGIVMQLNDIEVYQARQHLWAEDLGKQLQQQLQQRLTLSLPRSQVVGKGQPMLGGVPVRDIRIQVSRFQGHHDGMALAEGQWQLLDGSGRLLKQAGFRVEQPLTDDGYPALVRTLAAAWEQVADQLAAELSLQPSL</sequence>
<name>A0A2P5TQN6_9GAMM</name>
<evidence type="ECO:0000313" key="3">
    <source>
        <dbReference type="Proteomes" id="UP000242231"/>
    </source>
</evidence>
<feature type="domain" description="ABC-type transport auxiliary lipoprotein component" evidence="1">
    <location>
        <begin position="42"/>
        <end position="198"/>
    </location>
</feature>
<dbReference type="EMBL" id="MPZM01000003">
    <property type="protein sequence ID" value="PPL18076.1"/>
    <property type="molecule type" value="Genomic_DNA"/>
</dbReference>
<protein>
    <recommendedName>
        <fullName evidence="1">ABC-type transport auxiliary lipoprotein component domain-containing protein</fullName>
    </recommendedName>
</protein>
<dbReference type="AlphaFoldDB" id="A0A2P5TQN6"/>
<dbReference type="SUPFAM" id="SSF159594">
    <property type="entry name" value="XCC0632-like"/>
    <property type="match status" value="1"/>
</dbReference>